<dbReference type="RefSeq" id="WP_143918069.1">
    <property type="nucleotide sequence ID" value="NZ_CANMIK010000036.1"/>
</dbReference>
<reference evidence="1 2" key="1">
    <citation type="submission" date="2019-07" db="EMBL/GenBank/DDBJ databases">
        <title>The draft genome sequence of Aquimarina algiphila M91.</title>
        <authorList>
            <person name="Meng X."/>
        </authorList>
    </citation>
    <scope>NUCLEOTIDE SEQUENCE [LARGE SCALE GENOMIC DNA]</scope>
    <source>
        <strain evidence="1 2">M91</strain>
    </source>
</reference>
<dbReference type="EMBL" id="VLNR01000061">
    <property type="protein sequence ID" value="TSE05426.1"/>
    <property type="molecule type" value="Genomic_DNA"/>
</dbReference>
<dbReference type="SUPFAM" id="SSF47413">
    <property type="entry name" value="lambda repressor-like DNA-binding domains"/>
    <property type="match status" value="1"/>
</dbReference>
<evidence type="ECO:0000313" key="2">
    <source>
        <dbReference type="Proteomes" id="UP000318833"/>
    </source>
</evidence>
<keyword evidence="2" id="KW-1185">Reference proteome</keyword>
<protein>
    <submittedName>
        <fullName evidence="1">Uncharacterized protein</fullName>
    </submittedName>
</protein>
<dbReference type="InterPro" id="IPR010982">
    <property type="entry name" value="Lambda_DNA-bd_dom_sf"/>
</dbReference>
<accession>A0A554VEG6</accession>
<evidence type="ECO:0000313" key="1">
    <source>
        <dbReference type="EMBL" id="TSE05426.1"/>
    </source>
</evidence>
<dbReference type="OrthoDB" id="1163670at2"/>
<organism evidence="1 2">
    <name type="scientific">Aquimarina algiphila</name>
    <dbReference type="NCBI Taxonomy" id="2047982"/>
    <lineage>
        <taxon>Bacteria</taxon>
        <taxon>Pseudomonadati</taxon>
        <taxon>Bacteroidota</taxon>
        <taxon>Flavobacteriia</taxon>
        <taxon>Flavobacteriales</taxon>
        <taxon>Flavobacteriaceae</taxon>
        <taxon>Aquimarina</taxon>
    </lineage>
</organism>
<gene>
    <name evidence="1" type="ORF">FOF46_22955</name>
</gene>
<dbReference type="AlphaFoldDB" id="A0A554VEG6"/>
<name>A0A554VEG6_9FLAO</name>
<dbReference type="GO" id="GO:0003677">
    <property type="term" value="F:DNA binding"/>
    <property type="evidence" value="ECO:0007669"/>
    <property type="project" value="InterPro"/>
</dbReference>
<dbReference type="Proteomes" id="UP000318833">
    <property type="component" value="Unassembled WGS sequence"/>
</dbReference>
<comment type="caution">
    <text evidence="1">The sequence shown here is derived from an EMBL/GenBank/DDBJ whole genome shotgun (WGS) entry which is preliminary data.</text>
</comment>
<proteinExistence type="predicted"/>
<sequence length="152" mass="17416">MDSVQDQLLDRIITAIKSLGLTGYEIGEKTPLSQVGVDKILNRTSSKPRETTVNTLKDLLSKEYKISKSWLDNGTGDMKVEREVVEKNSLDIVFQDMIGKVVGNKLDEIISYLEIIMRQNNEIKEYIDTQRVKDLVSVEKKRVIKKEKKKTD</sequence>